<keyword evidence="2" id="KW-1185">Reference proteome</keyword>
<evidence type="ECO:0000313" key="1">
    <source>
        <dbReference type="EMBL" id="CAJ0603796.1"/>
    </source>
</evidence>
<dbReference type="Proteomes" id="UP001176961">
    <property type="component" value="Unassembled WGS sequence"/>
</dbReference>
<proteinExistence type="predicted"/>
<evidence type="ECO:0000313" key="2">
    <source>
        <dbReference type="Proteomes" id="UP001176961"/>
    </source>
</evidence>
<organism evidence="1 2">
    <name type="scientific">Cylicocyclus nassatus</name>
    <name type="common">Nematode worm</name>
    <dbReference type="NCBI Taxonomy" id="53992"/>
    <lineage>
        <taxon>Eukaryota</taxon>
        <taxon>Metazoa</taxon>
        <taxon>Ecdysozoa</taxon>
        <taxon>Nematoda</taxon>
        <taxon>Chromadorea</taxon>
        <taxon>Rhabditida</taxon>
        <taxon>Rhabditina</taxon>
        <taxon>Rhabditomorpha</taxon>
        <taxon>Strongyloidea</taxon>
        <taxon>Strongylidae</taxon>
        <taxon>Cylicocyclus</taxon>
    </lineage>
</organism>
<gene>
    <name evidence="1" type="ORF">CYNAS_LOCUS15779</name>
</gene>
<reference evidence="1" key="1">
    <citation type="submission" date="2023-07" db="EMBL/GenBank/DDBJ databases">
        <authorList>
            <consortium name="CYATHOMIX"/>
        </authorList>
    </citation>
    <scope>NUCLEOTIDE SEQUENCE</scope>
    <source>
        <strain evidence="1">N/A</strain>
    </source>
</reference>
<protein>
    <submittedName>
        <fullName evidence="1">Uncharacterized protein</fullName>
    </submittedName>
</protein>
<dbReference type="EMBL" id="CATQJL010000305">
    <property type="protein sequence ID" value="CAJ0603796.1"/>
    <property type="molecule type" value="Genomic_DNA"/>
</dbReference>
<sequence>MYSTFGCPELMANSTSSPLPPIQKANKGPLLITVINSKMCDYSNGTAILMVRFVLHNAMCSSAYVTLAGA</sequence>
<comment type="caution">
    <text evidence="1">The sequence shown here is derived from an EMBL/GenBank/DDBJ whole genome shotgun (WGS) entry which is preliminary data.</text>
</comment>
<name>A0AA36H462_CYLNA</name>
<dbReference type="AlphaFoldDB" id="A0AA36H462"/>
<accession>A0AA36H462</accession>